<sequence length="238" mass="26622">MKQPFLPKFKLGFQNLVICCRLYILLSFSSSSSSSDDKHQHETPPSQSQFSSSMSFYIDDLLVSLKGTTSFRKPSLFDSNTCAADSPTRKVDSLEEMGKNLSTYRRSSAQPPPSSSLAISFQELYKRNVLPQADPWSSSTEDASKTNLAYALAKLEELLALCNCPQNEILVEKETKIEHKNVGDKFKTSESVGGSPLFSSGTDHLTCYCSSQKVKRKHYRLVWHGAFGSVWELLTFSF</sequence>
<evidence type="ECO:0000313" key="2">
    <source>
        <dbReference type="Proteomes" id="UP000235145"/>
    </source>
</evidence>
<dbReference type="AlphaFoldDB" id="A0A9R1XWV1"/>
<reference evidence="1 2" key="1">
    <citation type="journal article" date="2017" name="Nat. Commun.">
        <title>Genome assembly with in vitro proximity ligation data and whole-genome triplication in lettuce.</title>
        <authorList>
            <person name="Reyes-Chin-Wo S."/>
            <person name="Wang Z."/>
            <person name="Yang X."/>
            <person name="Kozik A."/>
            <person name="Arikit S."/>
            <person name="Song C."/>
            <person name="Xia L."/>
            <person name="Froenicke L."/>
            <person name="Lavelle D.O."/>
            <person name="Truco M.J."/>
            <person name="Xia R."/>
            <person name="Zhu S."/>
            <person name="Xu C."/>
            <person name="Xu H."/>
            <person name="Xu X."/>
            <person name="Cox K."/>
            <person name="Korf I."/>
            <person name="Meyers B.C."/>
            <person name="Michelmore R.W."/>
        </authorList>
    </citation>
    <scope>NUCLEOTIDE SEQUENCE [LARGE SCALE GENOMIC DNA]</scope>
    <source>
        <strain evidence="2">cv. Salinas</strain>
        <tissue evidence="1">Seedlings</tissue>
    </source>
</reference>
<evidence type="ECO:0000313" key="1">
    <source>
        <dbReference type="EMBL" id="KAJ0225514.1"/>
    </source>
</evidence>
<gene>
    <name evidence="1" type="ORF">LSAT_V11C100013610</name>
</gene>
<proteinExistence type="predicted"/>
<organism evidence="1 2">
    <name type="scientific">Lactuca sativa</name>
    <name type="common">Garden lettuce</name>
    <dbReference type="NCBI Taxonomy" id="4236"/>
    <lineage>
        <taxon>Eukaryota</taxon>
        <taxon>Viridiplantae</taxon>
        <taxon>Streptophyta</taxon>
        <taxon>Embryophyta</taxon>
        <taxon>Tracheophyta</taxon>
        <taxon>Spermatophyta</taxon>
        <taxon>Magnoliopsida</taxon>
        <taxon>eudicotyledons</taxon>
        <taxon>Gunneridae</taxon>
        <taxon>Pentapetalae</taxon>
        <taxon>asterids</taxon>
        <taxon>campanulids</taxon>
        <taxon>Asterales</taxon>
        <taxon>Asteraceae</taxon>
        <taxon>Cichorioideae</taxon>
        <taxon>Cichorieae</taxon>
        <taxon>Lactucinae</taxon>
        <taxon>Lactuca</taxon>
    </lineage>
</organism>
<comment type="caution">
    <text evidence="1">The sequence shown here is derived from an EMBL/GenBank/DDBJ whole genome shotgun (WGS) entry which is preliminary data.</text>
</comment>
<dbReference type="Proteomes" id="UP000235145">
    <property type="component" value="Unassembled WGS sequence"/>
</dbReference>
<dbReference type="PANTHER" id="PTHR47546:SF3">
    <property type="entry name" value="30S RIBOSOMAL PROTEIN S15, CHLOROPLASTIC"/>
    <property type="match status" value="1"/>
</dbReference>
<accession>A0A9R1XWV1</accession>
<name>A0A9R1XWV1_LACSA</name>
<dbReference type="PANTHER" id="PTHR47546">
    <property type="entry name" value="S15/NS1, RNA-BINDING PROTEIN"/>
    <property type="match status" value="1"/>
</dbReference>
<protein>
    <submittedName>
        <fullName evidence="1">Uncharacterized protein</fullName>
    </submittedName>
</protein>
<dbReference type="EMBL" id="NBSK02000001">
    <property type="protein sequence ID" value="KAJ0225514.1"/>
    <property type="molecule type" value="Genomic_DNA"/>
</dbReference>
<keyword evidence="2" id="KW-1185">Reference proteome</keyword>